<evidence type="ECO:0000256" key="1">
    <source>
        <dbReference type="ARBA" id="ARBA00022485"/>
    </source>
</evidence>
<dbReference type="GO" id="GO:0046872">
    <property type="term" value="F:metal ion binding"/>
    <property type="evidence" value="ECO:0007669"/>
    <property type="project" value="UniProtKB-KW"/>
</dbReference>
<dbReference type="Pfam" id="PF04060">
    <property type="entry name" value="FeS"/>
    <property type="match status" value="1"/>
</dbReference>
<evidence type="ECO:0000256" key="4">
    <source>
        <dbReference type="ARBA" id="ARBA00023014"/>
    </source>
</evidence>
<dbReference type="EMBL" id="CAACVI010000023">
    <property type="protein sequence ID" value="VEN74399.1"/>
    <property type="molecule type" value="Genomic_DNA"/>
</dbReference>
<keyword evidence="1" id="KW-0004">4Fe-4S</keyword>
<proteinExistence type="predicted"/>
<sequence length="288" mass="32255">MEFFTTPSNHFLKNKEALHMPQLNNTIEILKILDRTNCGDCGEKTCLAFAAEVFNGRKTLGQCPHIDPETLKKFGGEISTRSTLEEDQQKAFDEMKEKISRIDLCEKAEAVGGECRGPALILKVFGKNVKVAPDGTLSSDIHINPWIALPIFNYILSCGGAPESGTWVPFRELKDGKAWQGLFRRQCETPLKNVADRYTDLFNDMIELFNGKKVDNHYDSDISLALRPLPKIPMLICYWRPEDGLESDLNLFFDPATDQNGGTEMVYYLTAGIAKMFGKIAARHGVSV</sequence>
<dbReference type="InterPro" id="IPR024264">
    <property type="entry name" value="DUF3786"/>
</dbReference>
<keyword evidence="4" id="KW-0411">Iron-sulfur</keyword>
<keyword evidence="2" id="KW-0479">Metal-binding</keyword>
<protein>
    <submittedName>
        <fullName evidence="6">Putative Fe-S cluster</fullName>
    </submittedName>
</protein>
<feature type="domain" description="4Fe-4S" evidence="5">
    <location>
        <begin position="22"/>
        <end position="80"/>
    </location>
</feature>
<evidence type="ECO:0000256" key="3">
    <source>
        <dbReference type="ARBA" id="ARBA00023004"/>
    </source>
</evidence>
<dbReference type="InterPro" id="IPR007202">
    <property type="entry name" value="4Fe-4S_dom"/>
</dbReference>
<name>A0A484HGL9_9BACT</name>
<dbReference type="AlphaFoldDB" id="A0A484HGL9"/>
<gene>
    <name evidence="6" type="ORF">EPICR_30336</name>
</gene>
<evidence type="ECO:0000313" key="6">
    <source>
        <dbReference type="EMBL" id="VEN74399.1"/>
    </source>
</evidence>
<reference evidence="6" key="1">
    <citation type="submission" date="2019-01" db="EMBL/GenBank/DDBJ databases">
        <authorList>
            <consortium name="Genoscope - CEA"/>
            <person name="William W."/>
        </authorList>
    </citation>
    <scope>NUCLEOTIDE SEQUENCE</scope>
    <source>
        <strain evidence="6">CR-1</strain>
    </source>
</reference>
<keyword evidence="3" id="KW-0408">Iron</keyword>
<accession>A0A484HGL9</accession>
<dbReference type="Gene3D" id="1.10.15.40">
    <property type="entry name" value="Electron transport complex subunit B, putative Fe-S cluster"/>
    <property type="match status" value="1"/>
</dbReference>
<dbReference type="Pfam" id="PF12654">
    <property type="entry name" value="DUF3786"/>
    <property type="match status" value="1"/>
</dbReference>
<dbReference type="PROSITE" id="PS51656">
    <property type="entry name" value="4FE4S"/>
    <property type="match status" value="1"/>
</dbReference>
<evidence type="ECO:0000259" key="5">
    <source>
        <dbReference type="PROSITE" id="PS51656"/>
    </source>
</evidence>
<organism evidence="6">
    <name type="scientific">uncultured Desulfobacteraceae bacterium</name>
    <dbReference type="NCBI Taxonomy" id="218296"/>
    <lineage>
        <taxon>Bacteria</taxon>
        <taxon>Pseudomonadati</taxon>
        <taxon>Thermodesulfobacteriota</taxon>
        <taxon>Desulfobacteria</taxon>
        <taxon>Desulfobacterales</taxon>
        <taxon>Desulfobacteraceae</taxon>
        <taxon>environmental samples</taxon>
    </lineage>
</organism>
<dbReference type="GO" id="GO:0051539">
    <property type="term" value="F:4 iron, 4 sulfur cluster binding"/>
    <property type="evidence" value="ECO:0007669"/>
    <property type="project" value="UniProtKB-KW"/>
</dbReference>
<evidence type="ECO:0000256" key="2">
    <source>
        <dbReference type="ARBA" id="ARBA00022723"/>
    </source>
</evidence>